<keyword evidence="1 5" id="KW-0479">Metal-binding</keyword>
<dbReference type="OrthoDB" id="514276at2759"/>
<evidence type="ECO:0000259" key="7">
    <source>
        <dbReference type="PROSITE" id="PS50103"/>
    </source>
</evidence>
<dbReference type="EMBL" id="SIDB01000009">
    <property type="protein sequence ID" value="KAI3428527.1"/>
    <property type="molecule type" value="Genomic_DNA"/>
</dbReference>
<evidence type="ECO:0000256" key="6">
    <source>
        <dbReference type="SAM" id="MobiDB-lite"/>
    </source>
</evidence>
<dbReference type="GO" id="GO:0003677">
    <property type="term" value="F:DNA binding"/>
    <property type="evidence" value="ECO:0007669"/>
    <property type="project" value="UniProtKB-KW"/>
</dbReference>
<dbReference type="Proteomes" id="UP001055712">
    <property type="component" value="Unassembled WGS sequence"/>
</dbReference>
<dbReference type="InterPro" id="IPR045234">
    <property type="entry name" value="Unkempt-like"/>
</dbReference>
<dbReference type="InterPro" id="IPR057444">
    <property type="entry name" value="Znf-CCCH_AtC3H23-like"/>
</dbReference>
<gene>
    <name evidence="8" type="ORF">D9Q98_007350</name>
</gene>
<feature type="compositionally biased region" description="Polar residues" evidence="6">
    <location>
        <begin position="466"/>
        <end position="479"/>
    </location>
</feature>
<sequence length="696" mass="73727">MQNSHSAEPAAHLTVEEDAEYRSDSFRMNNMKVLPCSKRFVHDWTECPFAHPQEKARRRDPRVHSYTGIACPSMKKEGCCAFRDHCPYAHNVFEYWLHPTRYRTQLCNDGSNCKRKICFFAHSLDELRVPACKPFVSPEALAAAAASAANDAEAKRKAATVGSPMSAFASASGGPSPQRTSLEAMRSGSGGGGSAPGPQSSGGADTVMGASPGDAALHQALQQLMGAGFSSKDQQVIELVTSLLAQDRVSPEQAASILQQMLPANALNTLQARLNTPRGSMEEARCYSDPLGYRSDSGGLQHQHMRPASFDSLGGGGQSYGDSFGASPHTVSAMPGQGQSPGLEHMAAMHAAQHMGTANMYRGGIGQFQATPSGMQGMDASHRASLESARSSFDTGAQQLLTVSCSSSESEDGIVANNNRPDADAAAAGASQQQRSQQQQAQQQQHSAAQQRSPADGATRKAPAEQGSSSSGRQPAASTEHSHRAALQTILLQRQQMQQLQQQHALARPSEDSSRMSFEHGSMDLGTPRNSLDTTFPPNLNLMSSGSLPGPYFSGTLTTVPEQFPMINAPPPPSSWNSSQQHRFSYDSPAAADRLSQDLGRMSFDAGSAGSGPARVAPQTANPFTSSFFAAGAPTGMTAAERLSGPNPVGERRPLTLPPLPTVRTSSAARSPSLEKEDAAAAHQQLFGGAVLQRLQ</sequence>
<dbReference type="PANTHER" id="PTHR14493:SF50">
    <property type="entry name" value="RING FINGER PROTEIN UNKEMPT"/>
    <property type="match status" value="1"/>
</dbReference>
<reference evidence="8" key="1">
    <citation type="journal article" date="2019" name="Plant J.">
        <title>Chlorella vulgaris genome assembly and annotation reveals the molecular basis for metabolic acclimation to high light conditions.</title>
        <authorList>
            <person name="Cecchin M."/>
            <person name="Marcolungo L."/>
            <person name="Rossato M."/>
            <person name="Girolomoni L."/>
            <person name="Cosentino E."/>
            <person name="Cuine S."/>
            <person name="Li-Beisson Y."/>
            <person name="Delledonne M."/>
            <person name="Ballottari M."/>
        </authorList>
    </citation>
    <scope>NUCLEOTIDE SEQUENCE</scope>
    <source>
        <strain evidence="8">211/11P</strain>
    </source>
</reference>
<feature type="compositionally biased region" description="Low complexity" evidence="6">
    <location>
        <begin position="425"/>
        <end position="453"/>
    </location>
</feature>
<keyword evidence="3 5" id="KW-0862">Zinc</keyword>
<organism evidence="8 9">
    <name type="scientific">Chlorella vulgaris</name>
    <name type="common">Green alga</name>
    <dbReference type="NCBI Taxonomy" id="3077"/>
    <lineage>
        <taxon>Eukaryota</taxon>
        <taxon>Viridiplantae</taxon>
        <taxon>Chlorophyta</taxon>
        <taxon>core chlorophytes</taxon>
        <taxon>Trebouxiophyceae</taxon>
        <taxon>Chlorellales</taxon>
        <taxon>Chlorellaceae</taxon>
        <taxon>Chlorella clade</taxon>
        <taxon>Chlorella</taxon>
    </lineage>
</organism>
<feature type="region of interest" description="Disordered" evidence="6">
    <location>
        <begin position="165"/>
        <end position="211"/>
    </location>
</feature>
<evidence type="ECO:0000313" key="8">
    <source>
        <dbReference type="EMBL" id="KAI3428527.1"/>
    </source>
</evidence>
<feature type="domain" description="C3H1-type" evidence="7">
    <location>
        <begin position="65"/>
        <end position="93"/>
    </location>
</feature>
<dbReference type="PANTHER" id="PTHR14493">
    <property type="entry name" value="UNKEMPT FAMILY MEMBER"/>
    <property type="match status" value="1"/>
</dbReference>
<evidence type="ECO:0000256" key="1">
    <source>
        <dbReference type="ARBA" id="ARBA00022723"/>
    </source>
</evidence>
<feature type="zinc finger region" description="C3H1-type" evidence="5">
    <location>
        <begin position="65"/>
        <end position="93"/>
    </location>
</feature>
<evidence type="ECO:0000313" key="9">
    <source>
        <dbReference type="Proteomes" id="UP001055712"/>
    </source>
</evidence>
<evidence type="ECO:0000256" key="4">
    <source>
        <dbReference type="ARBA" id="ARBA00023125"/>
    </source>
</evidence>
<proteinExistence type="predicted"/>
<accession>A0A9D4TLD3</accession>
<keyword evidence="4" id="KW-0238">DNA-binding</keyword>
<keyword evidence="2 5" id="KW-0863">Zinc-finger</keyword>
<feature type="region of interest" description="Disordered" evidence="6">
    <location>
        <begin position="495"/>
        <end position="532"/>
    </location>
</feature>
<dbReference type="Pfam" id="PF25512">
    <property type="entry name" value="zf-CCCH_AtC3H23"/>
    <property type="match status" value="1"/>
</dbReference>
<comment type="caution">
    <text evidence="8">The sequence shown here is derived from an EMBL/GenBank/DDBJ whole genome shotgun (WGS) entry which is preliminary data.</text>
</comment>
<evidence type="ECO:0000256" key="5">
    <source>
        <dbReference type="PROSITE-ProRule" id="PRU00723"/>
    </source>
</evidence>
<protein>
    <recommendedName>
        <fullName evidence="7">C3H1-type domain-containing protein</fullName>
    </recommendedName>
</protein>
<dbReference type="GO" id="GO:0008270">
    <property type="term" value="F:zinc ion binding"/>
    <property type="evidence" value="ECO:0007669"/>
    <property type="project" value="UniProtKB-KW"/>
</dbReference>
<feature type="compositionally biased region" description="Low complexity" evidence="6">
    <location>
        <begin position="165"/>
        <end position="177"/>
    </location>
</feature>
<name>A0A9D4TLD3_CHLVU</name>
<feature type="region of interest" description="Disordered" evidence="6">
    <location>
        <begin position="568"/>
        <end position="589"/>
    </location>
</feature>
<feature type="region of interest" description="Disordered" evidence="6">
    <location>
        <begin position="372"/>
        <end position="483"/>
    </location>
</feature>
<evidence type="ECO:0000256" key="3">
    <source>
        <dbReference type="ARBA" id="ARBA00022833"/>
    </source>
</evidence>
<evidence type="ECO:0000256" key="2">
    <source>
        <dbReference type="ARBA" id="ARBA00022771"/>
    </source>
</evidence>
<keyword evidence="9" id="KW-1185">Reference proteome</keyword>
<dbReference type="InterPro" id="IPR000571">
    <property type="entry name" value="Znf_CCCH"/>
</dbReference>
<feature type="region of interest" description="Disordered" evidence="6">
    <location>
        <begin position="638"/>
        <end position="681"/>
    </location>
</feature>
<dbReference type="PROSITE" id="PS50103">
    <property type="entry name" value="ZF_C3H1"/>
    <property type="match status" value="1"/>
</dbReference>
<feature type="compositionally biased region" description="Basic and acidic residues" evidence="6">
    <location>
        <begin position="509"/>
        <end position="522"/>
    </location>
</feature>
<reference evidence="8" key="2">
    <citation type="submission" date="2020-11" db="EMBL/GenBank/DDBJ databases">
        <authorList>
            <person name="Cecchin M."/>
            <person name="Marcolungo L."/>
            <person name="Rossato M."/>
            <person name="Girolomoni L."/>
            <person name="Cosentino E."/>
            <person name="Cuine S."/>
            <person name="Li-Beisson Y."/>
            <person name="Delledonne M."/>
            <person name="Ballottari M."/>
        </authorList>
    </citation>
    <scope>NUCLEOTIDE SEQUENCE</scope>
    <source>
        <strain evidence="8">211/11P</strain>
        <tissue evidence="8">Whole cell</tissue>
    </source>
</reference>
<dbReference type="SMART" id="SM00356">
    <property type="entry name" value="ZnF_C3H1"/>
    <property type="match status" value="2"/>
</dbReference>
<feature type="compositionally biased region" description="Polar residues" evidence="6">
    <location>
        <begin position="388"/>
        <end position="408"/>
    </location>
</feature>
<dbReference type="AlphaFoldDB" id="A0A9D4TLD3"/>